<dbReference type="AlphaFoldDB" id="A0A2M7BFE0"/>
<sequence>MKDFQFLQQKYLVNTYPNRQLVLTKGEGMYLYDENGKKYLDMMSNYGVDIFGYNHSFLLEKLTGQLKKLSTLHCSFNNDTRALAAEALVKRCGGGLVQVYLSNSGTEAIEAALKFTVLATGKKKFIACRNAYHGKTLGSLSATSEEKYRAPFEPLLWNFNHVSYGDSQELEKAVDEKVAAFIVEPIQGEGGIVLPDKNYLTKVRKICDRTGIYSYWMRF</sequence>
<evidence type="ECO:0000313" key="5">
    <source>
        <dbReference type="EMBL" id="PIV01790.1"/>
    </source>
</evidence>
<reference evidence="6" key="1">
    <citation type="submission" date="2017-09" db="EMBL/GenBank/DDBJ databases">
        <title>Depth-based differentiation of microbial function through sediment-hosted aquifers and enrichment of novel symbionts in the deep terrestrial subsurface.</title>
        <authorList>
            <person name="Probst A.J."/>
            <person name="Ladd B."/>
            <person name="Jarett J.K."/>
            <person name="Geller-Mcgrath D.E."/>
            <person name="Sieber C.M.K."/>
            <person name="Emerson J.B."/>
            <person name="Anantharaman K."/>
            <person name="Thomas B.C."/>
            <person name="Malmstrom R."/>
            <person name="Stieglmeier M."/>
            <person name="Klingl A."/>
            <person name="Woyke T."/>
            <person name="Ryan C.M."/>
            <person name="Banfield J.F."/>
        </authorList>
    </citation>
    <scope>NUCLEOTIDE SEQUENCE [LARGE SCALE GENOMIC DNA]</scope>
</reference>
<gene>
    <name evidence="5" type="ORF">COS54_00410</name>
</gene>
<keyword evidence="2 5" id="KW-0032">Aminotransferase</keyword>
<keyword evidence="4" id="KW-0663">Pyridoxal phosphate</keyword>
<dbReference type="EMBL" id="PEVC01000011">
    <property type="protein sequence ID" value="PIV01790.1"/>
    <property type="molecule type" value="Genomic_DNA"/>
</dbReference>
<evidence type="ECO:0000256" key="4">
    <source>
        <dbReference type="ARBA" id="ARBA00022898"/>
    </source>
</evidence>
<dbReference type="InterPro" id="IPR015424">
    <property type="entry name" value="PyrdxlP-dep_Trfase"/>
</dbReference>
<evidence type="ECO:0000313" key="6">
    <source>
        <dbReference type="Proteomes" id="UP000229631"/>
    </source>
</evidence>
<comment type="cofactor">
    <cofactor evidence="1">
        <name>pyridoxal 5'-phosphate</name>
        <dbReference type="ChEBI" id="CHEBI:597326"/>
    </cofactor>
</comment>
<dbReference type="Proteomes" id="UP000229631">
    <property type="component" value="Unassembled WGS sequence"/>
</dbReference>
<dbReference type="InterPro" id="IPR050103">
    <property type="entry name" value="Class-III_PLP-dep_AT"/>
</dbReference>
<dbReference type="PANTHER" id="PTHR11986:SF79">
    <property type="entry name" value="ACETYLORNITHINE AMINOTRANSFERASE, MITOCHONDRIAL"/>
    <property type="match status" value="1"/>
</dbReference>
<proteinExistence type="predicted"/>
<evidence type="ECO:0000256" key="3">
    <source>
        <dbReference type="ARBA" id="ARBA00022679"/>
    </source>
</evidence>
<dbReference type="GO" id="GO:0042802">
    <property type="term" value="F:identical protein binding"/>
    <property type="evidence" value="ECO:0007669"/>
    <property type="project" value="TreeGrafter"/>
</dbReference>
<accession>A0A2M7BFE0</accession>
<keyword evidence="3 5" id="KW-0808">Transferase</keyword>
<evidence type="ECO:0000256" key="1">
    <source>
        <dbReference type="ARBA" id="ARBA00001933"/>
    </source>
</evidence>
<dbReference type="Gene3D" id="3.40.640.10">
    <property type="entry name" value="Type I PLP-dependent aspartate aminotransferase-like (Major domain)"/>
    <property type="match status" value="1"/>
</dbReference>
<organism evidence="5 6">
    <name type="scientific">Candidatus Shapirobacteria bacterium CG03_land_8_20_14_0_80_39_12</name>
    <dbReference type="NCBI Taxonomy" id="1974879"/>
    <lineage>
        <taxon>Bacteria</taxon>
        <taxon>Candidatus Shapironibacteriota</taxon>
    </lineage>
</organism>
<dbReference type="InterPro" id="IPR005814">
    <property type="entry name" value="Aminotrans_3"/>
</dbReference>
<name>A0A2M7BFE0_9BACT</name>
<dbReference type="Pfam" id="PF00202">
    <property type="entry name" value="Aminotran_3"/>
    <property type="match status" value="1"/>
</dbReference>
<dbReference type="GO" id="GO:0008483">
    <property type="term" value="F:transaminase activity"/>
    <property type="evidence" value="ECO:0007669"/>
    <property type="project" value="UniProtKB-KW"/>
</dbReference>
<protein>
    <submittedName>
        <fullName evidence="5">Aspartate aminotransferase family protein</fullName>
    </submittedName>
</protein>
<comment type="caution">
    <text evidence="5">The sequence shown here is derived from an EMBL/GenBank/DDBJ whole genome shotgun (WGS) entry which is preliminary data.</text>
</comment>
<dbReference type="PANTHER" id="PTHR11986">
    <property type="entry name" value="AMINOTRANSFERASE CLASS III"/>
    <property type="match status" value="1"/>
</dbReference>
<feature type="non-terminal residue" evidence="5">
    <location>
        <position position="219"/>
    </location>
</feature>
<evidence type="ECO:0000256" key="2">
    <source>
        <dbReference type="ARBA" id="ARBA00022576"/>
    </source>
</evidence>
<dbReference type="Gene3D" id="3.90.1150.10">
    <property type="entry name" value="Aspartate Aminotransferase, domain 1"/>
    <property type="match status" value="1"/>
</dbReference>
<dbReference type="GO" id="GO:0030170">
    <property type="term" value="F:pyridoxal phosphate binding"/>
    <property type="evidence" value="ECO:0007669"/>
    <property type="project" value="InterPro"/>
</dbReference>
<dbReference type="SUPFAM" id="SSF53383">
    <property type="entry name" value="PLP-dependent transferases"/>
    <property type="match status" value="1"/>
</dbReference>
<dbReference type="InterPro" id="IPR015422">
    <property type="entry name" value="PyrdxlP-dep_Trfase_small"/>
</dbReference>
<dbReference type="InterPro" id="IPR015421">
    <property type="entry name" value="PyrdxlP-dep_Trfase_major"/>
</dbReference>